<name>A0A0G0HDV4_9BACT</name>
<feature type="transmembrane region" description="Helical" evidence="6">
    <location>
        <begin position="12"/>
        <end position="30"/>
    </location>
</feature>
<comment type="subcellular location">
    <subcellularLocation>
        <location evidence="1">Cell membrane</location>
        <topology evidence="1">Multi-pass membrane protein</topology>
    </subcellularLocation>
</comment>
<dbReference type="InterPro" id="IPR050445">
    <property type="entry name" value="Bact_polysacc_biosynth/exp"/>
</dbReference>
<dbReference type="Proteomes" id="UP000034333">
    <property type="component" value="Unassembled WGS sequence"/>
</dbReference>
<keyword evidence="4 6" id="KW-1133">Transmembrane helix</keyword>
<keyword evidence="5 6" id="KW-0472">Membrane</keyword>
<keyword evidence="3 6" id="KW-0812">Transmembrane</keyword>
<dbReference type="AlphaFoldDB" id="A0A0G0HDV4"/>
<evidence type="ECO:0000256" key="6">
    <source>
        <dbReference type="SAM" id="Phobius"/>
    </source>
</evidence>
<organism evidence="8 9">
    <name type="scientific">Candidatus Magasanikbacteria bacterium GW2011_GWA2_37_8</name>
    <dbReference type="NCBI Taxonomy" id="1619036"/>
    <lineage>
        <taxon>Bacteria</taxon>
        <taxon>Candidatus Magasanikiibacteriota</taxon>
    </lineage>
</organism>
<comment type="caution">
    <text evidence="8">The sequence shown here is derived from an EMBL/GenBank/DDBJ whole genome shotgun (WGS) entry which is preliminary data.</text>
</comment>
<keyword evidence="2" id="KW-1003">Cell membrane</keyword>
<evidence type="ECO:0000256" key="3">
    <source>
        <dbReference type="ARBA" id="ARBA00022692"/>
    </source>
</evidence>
<dbReference type="GO" id="GO:0005886">
    <property type="term" value="C:plasma membrane"/>
    <property type="evidence" value="ECO:0007669"/>
    <property type="project" value="UniProtKB-SubCell"/>
</dbReference>
<feature type="transmembrane region" description="Helical" evidence="6">
    <location>
        <begin position="173"/>
        <end position="193"/>
    </location>
</feature>
<dbReference type="EMBL" id="LBTN01000001">
    <property type="protein sequence ID" value="KKQ41353.1"/>
    <property type="molecule type" value="Genomic_DNA"/>
</dbReference>
<evidence type="ECO:0000256" key="1">
    <source>
        <dbReference type="ARBA" id="ARBA00004651"/>
    </source>
</evidence>
<sequence>MLHLLRKHLKIIIVWGVIFAMLSLVVSLLFPSQYSASSQVLIITRDKTGVDPYTQIKSSERIGENLAQVMKTTDFYNKVMENTNVVFDKTRWQNLSDRDQRKNWKKDVQGSMVYGTGLLNITVYSGNQDDARAFSDAVTQTVTTRGWEYIGGDVTVKPVNNALVSRLPDRPNYLANTIIGFVLGVLLASWWTARYKRGMFGV</sequence>
<gene>
    <name evidence="8" type="ORF">US58_C0001G0027</name>
</gene>
<dbReference type="PANTHER" id="PTHR32309:SF31">
    <property type="entry name" value="CAPSULAR EXOPOLYSACCHARIDE FAMILY"/>
    <property type="match status" value="1"/>
</dbReference>
<protein>
    <recommendedName>
        <fullName evidence="7">Polysaccharide chain length determinant N-terminal domain-containing protein</fullName>
    </recommendedName>
</protein>
<evidence type="ECO:0000256" key="4">
    <source>
        <dbReference type="ARBA" id="ARBA00022989"/>
    </source>
</evidence>
<dbReference type="Pfam" id="PF02706">
    <property type="entry name" value="Wzz"/>
    <property type="match status" value="1"/>
</dbReference>
<proteinExistence type="predicted"/>
<dbReference type="STRING" id="1619036.US58_C0001G0027"/>
<evidence type="ECO:0000256" key="5">
    <source>
        <dbReference type="ARBA" id="ARBA00023136"/>
    </source>
</evidence>
<evidence type="ECO:0000259" key="7">
    <source>
        <dbReference type="Pfam" id="PF02706"/>
    </source>
</evidence>
<feature type="domain" description="Polysaccharide chain length determinant N-terminal" evidence="7">
    <location>
        <begin position="2"/>
        <end position="82"/>
    </location>
</feature>
<evidence type="ECO:0000256" key="2">
    <source>
        <dbReference type="ARBA" id="ARBA00022475"/>
    </source>
</evidence>
<reference evidence="8 9" key="1">
    <citation type="journal article" date="2015" name="Nature">
        <title>rRNA introns, odd ribosomes, and small enigmatic genomes across a large radiation of phyla.</title>
        <authorList>
            <person name="Brown C.T."/>
            <person name="Hug L.A."/>
            <person name="Thomas B.C."/>
            <person name="Sharon I."/>
            <person name="Castelle C.J."/>
            <person name="Singh A."/>
            <person name="Wilkins M.J."/>
            <person name="Williams K.H."/>
            <person name="Banfield J.F."/>
        </authorList>
    </citation>
    <scope>NUCLEOTIDE SEQUENCE [LARGE SCALE GENOMIC DNA]</scope>
</reference>
<evidence type="ECO:0000313" key="8">
    <source>
        <dbReference type="EMBL" id="KKQ41353.1"/>
    </source>
</evidence>
<accession>A0A0G0HDV4</accession>
<evidence type="ECO:0000313" key="9">
    <source>
        <dbReference type="Proteomes" id="UP000034333"/>
    </source>
</evidence>
<dbReference type="InterPro" id="IPR003856">
    <property type="entry name" value="LPS_length_determ_N"/>
</dbReference>
<dbReference type="PANTHER" id="PTHR32309">
    <property type="entry name" value="TYROSINE-PROTEIN KINASE"/>
    <property type="match status" value="1"/>
</dbReference>